<dbReference type="CDD" id="cd18789">
    <property type="entry name" value="SF2_C_XPB"/>
    <property type="match status" value="1"/>
</dbReference>
<feature type="compositionally biased region" description="Acidic residues" evidence="15">
    <location>
        <begin position="883"/>
        <end position="895"/>
    </location>
</feature>
<sequence>MHLCIYAFIHFFIYSFIVFKHKHNPRHKKSKRHGRSKTRLLKSSTLKLLEPIGVPQTQTMDNGNNDSSAQAVIYKDMKLKKDHAQRPFWVLPTGQIFLESNSRFYKHAYDFLVAISEPASRPRYVHEYRLTPHSLCAAVSINLDVDTILNVLEKLSKAQVPENVKQFIRECTMNFGKAKLVLKQNRIFVEAADVETLDTLLNDNIIAAAHIPSEPGKALEQAYGNAQRFEKSAAALEHQAILDQYNLIEIDENGQETEFDTDITFLTSLQAPEMTMDKELEEETKKSPSKMSEETSKNIEDPSLQNSNKGQVVKENKQAKETINVKEAIKSSKDIESCSGSASFAQADEEEKQNGDGDGDVSESEVANPETENAATNPNTCVYSFEILPSEVEHVRRASLRMEYPLTEEYDFRRDSINAPLQIEMKTTTTIRPYQSKSLTKMFGNGRARSGLIVLPCGAGKTLTGILACCTIKKNCIVLCSSVVAVNQWKQQFLTFTTVKQDKICCFSSKDKDELPAKGACIVLTTYSMMAASGKRSDETAAMLAAISSQEWGLVILDEVHVVPARLFRRVLTTVKAHCKLGLTATLVREDGLILDLNFLIGPKLYEANWLDLTRDGYIANVLCSEVWCPMTPEFFSEYLDEENRFTKHLLYVLNPNKCLACDYLIKHHEARGDKILVFCDNIFAIEILHKLLKRPFIYGKTSERERMQKLSQFRKSHVSNTLIISKVGDVAIDIPEATVLIQVSSHFGSRRQEAQRLGRILRPKPGQRIKSLNDENGDENYNAFFYSLVSSDTKEAFYSTKRQQYLINNGYTFRIVTNLSEIALASAQADPLLLNNGVTKLAKKEEQLTLLSKILSSGRGSSSLKNDYDTFSSDGESTSESSDSESESESDSESSELKSKSKSETKSESKPKSTSESGSESEDGEALSTRPAVQRSTRSITDLSGAGTLQYVEYERNNK</sequence>
<comment type="similarity">
    <text evidence="2">Belongs to the helicase family. RAD25/XPB subfamily.</text>
</comment>
<dbReference type="SMART" id="SM00487">
    <property type="entry name" value="DEXDc"/>
    <property type="match status" value="1"/>
</dbReference>
<keyword evidence="5" id="KW-0378">Hydrolase</keyword>
<feature type="compositionally biased region" description="Basic and acidic residues" evidence="15">
    <location>
        <begin position="896"/>
        <end position="914"/>
    </location>
</feature>
<evidence type="ECO:0000256" key="9">
    <source>
        <dbReference type="ARBA" id="ARBA00023204"/>
    </source>
</evidence>
<dbReference type="GO" id="GO:0006289">
    <property type="term" value="P:nucleotide-excision repair"/>
    <property type="evidence" value="ECO:0007669"/>
    <property type="project" value="InterPro"/>
</dbReference>
<keyword evidence="9" id="KW-0234">DNA repair</keyword>
<dbReference type="FunFam" id="3.40.50.300:FF:000117">
    <property type="entry name" value="Putative DNA repair helicase rad25"/>
    <property type="match status" value="1"/>
</dbReference>
<dbReference type="InterPro" id="IPR027417">
    <property type="entry name" value="P-loop_NTPase"/>
</dbReference>
<dbReference type="GO" id="GO:0000112">
    <property type="term" value="C:nucleotide-excision repair factor 3 complex"/>
    <property type="evidence" value="ECO:0007669"/>
    <property type="project" value="TreeGrafter"/>
</dbReference>
<evidence type="ECO:0000256" key="10">
    <source>
        <dbReference type="ARBA" id="ARBA00023235"/>
    </source>
</evidence>
<dbReference type="PANTHER" id="PTHR11274:SF0">
    <property type="entry name" value="GENERAL TRANSCRIPTION AND DNA REPAIR FACTOR IIH HELICASE SUBUNIT XPB"/>
    <property type="match status" value="1"/>
</dbReference>
<dbReference type="PROSITE" id="PS51192">
    <property type="entry name" value="HELICASE_ATP_BIND_1"/>
    <property type="match status" value="1"/>
</dbReference>
<protein>
    <recommendedName>
        <fullName evidence="13">DNA 3'-5' helicase</fullName>
        <ecNumber evidence="13">5.6.2.4</ecNumber>
    </recommendedName>
</protein>
<dbReference type="FunFam" id="3.40.50.300:FF:000077">
    <property type="entry name" value="Probable DNA repair helicase RAD25"/>
    <property type="match status" value="1"/>
</dbReference>
<comment type="catalytic activity">
    <reaction evidence="12">
        <text>Couples ATP hydrolysis with the unwinding of duplex DNA by translocating in the 3'-5' direction.</text>
        <dbReference type="EC" id="5.6.2.4"/>
    </reaction>
</comment>
<dbReference type="PANTHER" id="PTHR11274">
    <property type="entry name" value="RAD25/XP-B DNA REPAIR HELICASE"/>
    <property type="match status" value="1"/>
</dbReference>
<evidence type="ECO:0000256" key="8">
    <source>
        <dbReference type="ARBA" id="ARBA00023125"/>
    </source>
</evidence>
<evidence type="ECO:0000256" key="4">
    <source>
        <dbReference type="ARBA" id="ARBA00022763"/>
    </source>
</evidence>
<dbReference type="GO" id="GO:0005675">
    <property type="term" value="C:transcription factor TFIIH holo complex"/>
    <property type="evidence" value="ECO:0007669"/>
    <property type="project" value="TreeGrafter"/>
</dbReference>
<dbReference type="Pfam" id="PF13625">
    <property type="entry name" value="Helicase_C_3"/>
    <property type="match status" value="1"/>
</dbReference>
<proteinExistence type="inferred from homology"/>
<evidence type="ECO:0000256" key="11">
    <source>
        <dbReference type="ARBA" id="ARBA00023242"/>
    </source>
</evidence>
<name>A0A7S3LKW4_9STRA</name>
<dbReference type="Gene3D" id="3.40.50.300">
    <property type="entry name" value="P-loop containing nucleotide triphosphate hydrolases"/>
    <property type="match status" value="2"/>
</dbReference>
<evidence type="ECO:0000256" key="3">
    <source>
        <dbReference type="ARBA" id="ARBA00022741"/>
    </source>
</evidence>
<dbReference type="GO" id="GO:0003677">
    <property type="term" value="F:DNA binding"/>
    <property type="evidence" value="ECO:0007669"/>
    <property type="project" value="UniProtKB-KW"/>
</dbReference>
<dbReference type="PROSITE" id="PS51194">
    <property type="entry name" value="HELICASE_CTER"/>
    <property type="match status" value="1"/>
</dbReference>
<dbReference type="GO" id="GO:0006367">
    <property type="term" value="P:transcription initiation at RNA polymerase II promoter"/>
    <property type="evidence" value="ECO:0007669"/>
    <property type="project" value="InterPro"/>
</dbReference>
<keyword evidence="7" id="KW-0067">ATP-binding</keyword>
<feature type="region of interest" description="Disordered" evidence="15">
    <location>
        <begin position="270"/>
        <end position="318"/>
    </location>
</feature>
<feature type="domain" description="Helicase C-terminal" evidence="17">
    <location>
        <begin position="660"/>
        <end position="809"/>
    </location>
</feature>
<evidence type="ECO:0000256" key="7">
    <source>
        <dbReference type="ARBA" id="ARBA00022840"/>
    </source>
</evidence>
<dbReference type="SMART" id="SM00490">
    <property type="entry name" value="HELICc"/>
    <property type="match status" value="1"/>
</dbReference>
<accession>A0A7S3LKW4</accession>
<dbReference type="GO" id="GO:0043138">
    <property type="term" value="F:3'-5' DNA helicase activity"/>
    <property type="evidence" value="ECO:0007669"/>
    <property type="project" value="UniProtKB-EC"/>
</dbReference>
<dbReference type="CDD" id="cd18029">
    <property type="entry name" value="DEXHc_XPB"/>
    <property type="match status" value="1"/>
</dbReference>
<evidence type="ECO:0000313" key="18">
    <source>
        <dbReference type="EMBL" id="CAE0433185.1"/>
    </source>
</evidence>
<evidence type="ECO:0000256" key="13">
    <source>
        <dbReference type="ARBA" id="ARBA00034808"/>
    </source>
</evidence>
<dbReference type="Pfam" id="PF16203">
    <property type="entry name" value="ERCC3_RAD25_C"/>
    <property type="match status" value="1"/>
</dbReference>
<dbReference type="InterPro" id="IPR032830">
    <property type="entry name" value="XPB/Ssl2_N"/>
</dbReference>
<feature type="compositionally biased region" description="Acidic residues" evidence="15">
    <location>
        <begin position="347"/>
        <end position="363"/>
    </location>
</feature>
<dbReference type="GO" id="GO:0016787">
    <property type="term" value="F:hydrolase activity"/>
    <property type="evidence" value="ECO:0007669"/>
    <property type="project" value="UniProtKB-KW"/>
</dbReference>
<evidence type="ECO:0000256" key="14">
    <source>
        <dbReference type="ARBA" id="ARBA00048988"/>
    </source>
</evidence>
<dbReference type="GO" id="GO:0005524">
    <property type="term" value="F:ATP binding"/>
    <property type="evidence" value="ECO:0007669"/>
    <property type="project" value="UniProtKB-KW"/>
</dbReference>
<evidence type="ECO:0000256" key="5">
    <source>
        <dbReference type="ARBA" id="ARBA00022801"/>
    </source>
</evidence>
<dbReference type="EC" id="5.6.2.4" evidence="13"/>
<dbReference type="EMBL" id="HBIN01004911">
    <property type="protein sequence ID" value="CAE0433185.1"/>
    <property type="molecule type" value="Transcribed_RNA"/>
</dbReference>
<organism evidence="18">
    <name type="scientific">Aplanochytrium stocchinoi</name>
    <dbReference type="NCBI Taxonomy" id="215587"/>
    <lineage>
        <taxon>Eukaryota</taxon>
        <taxon>Sar</taxon>
        <taxon>Stramenopiles</taxon>
        <taxon>Bigyra</taxon>
        <taxon>Labyrinthulomycetes</taxon>
        <taxon>Thraustochytrida</taxon>
        <taxon>Thraustochytriidae</taxon>
        <taxon>Aplanochytrium</taxon>
    </lineage>
</organism>
<dbReference type="InterPro" id="IPR050615">
    <property type="entry name" value="ATP-dep_DNA_Helicase"/>
</dbReference>
<comment type="subcellular location">
    <subcellularLocation>
        <location evidence="1">Nucleus</location>
    </subcellularLocation>
</comment>
<dbReference type="InterPro" id="IPR014001">
    <property type="entry name" value="Helicase_ATP-bd"/>
</dbReference>
<keyword evidence="10" id="KW-0413">Isomerase</keyword>
<dbReference type="InterPro" id="IPR001650">
    <property type="entry name" value="Helicase_C-like"/>
</dbReference>
<feature type="region of interest" description="Disordered" evidence="15">
    <location>
        <begin position="859"/>
        <end position="960"/>
    </location>
</feature>
<evidence type="ECO:0000256" key="12">
    <source>
        <dbReference type="ARBA" id="ARBA00034617"/>
    </source>
</evidence>
<keyword evidence="11" id="KW-0539">Nucleus</keyword>
<keyword evidence="8" id="KW-0238">DNA-binding</keyword>
<dbReference type="NCBIfam" id="TIGR00603">
    <property type="entry name" value="rad25"/>
    <property type="match status" value="1"/>
</dbReference>
<dbReference type="InterPro" id="IPR032438">
    <property type="entry name" value="ERCC3_RAD25_C"/>
</dbReference>
<dbReference type="Pfam" id="PF04851">
    <property type="entry name" value="ResIII"/>
    <property type="match status" value="1"/>
</dbReference>
<feature type="domain" description="Helicase ATP-binding" evidence="16">
    <location>
        <begin position="442"/>
        <end position="605"/>
    </location>
</feature>
<feature type="region of interest" description="Disordered" evidence="15">
    <location>
        <begin position="336"/>
        <end position="377"/>
    </location>
</feature>
<gene>
    <name evidence="18" type="ORF">ASTO00021_LOCUS3506</name>
</gene>
<reference evidence="18" key="1">
    <citation type="submission" date="2021-01" db="EMBL/GenBank/DDBJ databases">
        <authorList>
            <person name="Corre E."/>
            <person name="Pelletier E."/>
            <person name="Niang G."/>
            <person name="Scheremetjew M."/>
            <person name="Finn R."/>
            <person name="Kale V."/>
            <person name="Holt S."/>
            <person name="Cochrane G."/>
            <person name="Meng A."/>
            <person name="Brown T."/>
            <person name="Cohen L."/>
        </authorList>
    </citation>
    <scope>NUCLEOTIDE SEQUENCE</scope>
    <source>
        <strain evidence="18">GSBS06</strain>
    </source>
</reference>
<feature type="compositionally biased region" description="Low complexity" evidence="15">
    <location>
        <begin position="873"/>
        <end position="882"/>
    </location>
</feature>
<keyword evidence="6" id="KW-0347">Helicase</keyword>
<comment type="catalytic activity">
    <reaction evidence="14">
        <text>ATP + H2O = ADP + phosphate + H(+)</text>
        <dbReference type="Rhea" id="RHEA:13065"/>
        <dbReference type="ChEBI" id="CHEBI:15377"/>
        <dbReference type="ChEBI" id="CHEBI:15378"/>
        <dbReference type="ChEBI" id="CHEBI:30616"/>
        <dbReference type="ChEBI" id="CHEBI:43474"/>
        <dbReference type="ChEBI" id="CHEBI:456216"/>
        <dbReference type="EC" id="5.6.2.4"/>
    </reaction>
</comment>
<feature type="compositionally biased region" description="Basic and acidic residues" evidence="15">
    <location>
        <begin position="275"/>
        <end position="300"/>
    </location>
</feature>
<evidence type="ECO:0000256" key="1">
    <source>
        <dbReference type="ARBA" id="ARBA00004123"/>
    </source>
</evidence>
<evidence type="ECO:0000256" key="6">
    <source>
        <dbReference type="ARBA" id="ARBA00022806"/>
    </source>
</evidence>
<dbReference type="SUPFAM" id="SSF52540">
    <property type="entry name" value="P-loop containing nucleoside triphosphate hydrolases"/>
    <property type="match status" value="2"/>
</dbReference>
<evidence type="ECO:0000256" key="2">
    <source>
        <dbReference type="ARBA" id="ARBA00006637"/>
    </source>
</evidence>
<dbReference type="AlphaFoldDB" id="A0A7S3LKW4"/>
<dbReference type="GO" id="GO:0097550">
    <property type="term" value="C:transcription preinitiation complex"/>
    <property type="evidence" value="ECO:0007669"/>
    <property type="project" value="TreeGrafter"/>
</dbReference>
<keyword evidence="3" id="KW-0547">Nucleotide-binding</keyword>
<dbReference type="InterPro" id="IPR001161">
    <property type="entry name" value="XPB/Ssl2"/>
</dbReference>
<dbReference type="InterPro" id="IPR006935">
    <property type="entry name" value="Helicase/UvrB_N"/>
</dbReference>
<keyword evidence="4" id="KW-0227">DNA damage</keyword>
<evidence type="ECO:0000259" key="17">
    <source>
        <dbReference type="PROSITE" id="PS51194"/>
    </source>
</evidence>
<evidence type="ECO:0000259" key="16">
    <source>
        <dbReference type="PROSITE" id="PS51192"/>
    </source>
</evidence>
<evidence type="ECO:0000256" key="15">
    <source>
        <dbReference type="SAM" id="MobiDB-lite"/>
    </source>
</evidence>